<proteinExistence type="predicted"/>
<evidence type="ECO:0000313" key="2">
    <source>
        <dbReference type="EMBL" id="MBB5433294.1"/>
    </source>
</evidence>
<gene>
    <name evidence="2" type="ORF">HDA36_003378</name>
</gene>
<feature type="compositionally biased region" description="Basic and acidic residues" evidence="1">
    <location>
        <begin position="25"/>
        <end position="40"/>
    </location>
</feature>
<organism evidence="2 3">
    <name type="scientific">Nocardiopsis composta</name>
    <dbReference type="NCBI Taxonomy" id="157465"/>
    <lineage>
        <taxon>Bacteria</taxon>
        <taxon>Bacillati</taxon>
        <taxon>Actinomycetota</taxon>
        <taxon>Actinomycetes</taxon>
        <taxon>Streptosporangiales</taxon>
        <taxon>Nocardiopsidaceae</taxon>
        <taxon>Nocardiopsis</taxon>
    </lineage>
</organism>
<comment type="caution">
    <text evidence="2">The sequence shown here is derived from an EMBL/GenBank/DDBJ whole genome shotgun (WGS) entry which is preliminary data.</text>
</comment>
<dbReference type="RefSeq" id="WP_184392915.1">
    <property type="nucleotide sequence ID" value="NZ_BAAAJD010000138.1"/>
</dbReference>
<name>A0A7W8QN23_9ACTN</name>
<accession>A0A7W8QN23</accession>
<reference evidence="2 3" key="1">
    <citation type="submission" date="2020-08" db="EMBL/GenBank/DDBJ databases">
        <title>Sequencing the genomes of 1000 actinobacteria strains.</title>
        <authorList>
            <person name="Klenk H.-P."/>
        </authorList>
    </citation>
    <scope>NUCLEOTIDE SEQUENCE [LARGE SCALE GENOMIC DNA]</scope>
    <source>
        <strain evidence="2 3">DSM 44551</strain>
    </source>
</reference>
<evidence type="ECO:0000313" key="3">
    <source>
        <dbReference type="Proteomes" id="UP000572635"/>
    </source>
</evidence>
<dbReference type="EMBL" id="JACHDB010000001">
    <property type="protein sequence ID" value="MBB5433294.1"/>
    <property type="molecule type" value="Genomic_DNA"/>
</dbReference>
<protein>
    <submittedName>
        <fullName evidence="2">Uncharacterized protein</fullName>
    </submittedName>
</protein>
<dbReference type="AlphaFoldDB" id="A0A7W8QN23"/>
<feature type="compositionally biased region" description="Acidic residues" evidence="1">
    <location>
        <begin position="1"/>
        <end position="10"/>
    </location>
</feature>
<keyword evidence="3" id="KW-1185">Reference proteome</keyword>
<evidence type="ECO:0000256" key="1">
    <source>
        <dbReference type="SAM" id="MobiDB-lite"/>
    </source>
</evidence>
<dbReference type="Proteomes" id="UP000572635">
    <property type="component" value="Unassembled WGS sequence"/>
</dbReference>
<feature type="region of interest" description="Disordered" evidence="1">
    <location>
        <begin position="1"/>
        <end position="50"/>
    </location>
</feature>
<sequence length="50" mass="5471">MPDPDDEVSATEEPGTGAAGTAMHRTREFIDLIDEPKPDLSPETMGEAWR</sequence>